<reference evidence="7" key="1">
    <citation type="submission" date="2020-10" db="EMBL/GenBank/DDBJ databases">
        <authorList>
            <person name="Gilroy R."/>
        </authorList>
    </citation>
    <scope>NUCLEOTIDE SEQUENCE</scope>
    <source>
        <strain evidence="7">CHK184-20233</strain>
    </source>
</reference>
<proteinExistence type="inferred from homology"/>
<dbReference type="NCBIfam" id="TIGR00138">
    <property type="entry name" value="rsmG_gidB"/>
    <property type="match status" value="1"/>
</dbReference>
<keyword evidence="1 6" id="KW-0963">Cytoplasm</keyword>
<dbReference type="GO" id="GO:0005829">
    <property type="term" value="C:cytosol"/>
    <property type="evidence" value="ECO:0007669"/>
    <property type="project" value="TreeGrafter"/>
</dbReference>
<evidence type="ECO:0000313" key="7">
    <source>
        <dbReference type="EMBL" id="HIR59700.1"/>
    </source>
</evidence>
<dbReference type="InterPro" id="IPR003682">
    <property type="entry name" value="rRNA_ssu_MeTfrase_G"/>
</dbReference>
<keyword evidence="5 6" id="KW-0949">S-adenosyl-L-methionine</keyword>
<reference evidence="7" key="2">
    <citation type="journal article" date="2021" name="PeerJ">
        <title>Extensive microbial diversity within the chicken gut microbiome revealed by metagenomics and culture.</title>
        <authorList>
            <person name="Gilroy R."/>
            <person name="Ravi A."/>
            <person name="Getino M."/>
            <person name="Pursley I."/>
            <person name="Horton D.L."/>
            <person name="Alikhan N.F."/>
            <person name="Baker D."/>
            <person name="Gharbi K."/>
            <person name="Hall N."/>
            <person name="Watson M."/>
            <person name="Adriaenssens E.M."/>
            <person name="Foster-Nyarko E."/>
            <person name="Jarju S."/>
            <person name="Secka A."/>
            <person name="Antonio M."/>
            <person name="Oren A."/>
            <person name="Chaudhuri R.R."/>
            <person name="La Ragione R."/>
            <person name="Hildebrand F."/>
            <person name="Pallen M.J."/>
        </authorList>
    </citation>
    <scope>NUCLEOTIDE SEQUENCE</scope>
    <source>
        <strain evidence="7">CHK184-20233</strain>
    </source>
</reference>
<evidence type="ECO:0000313" key="8">
    <source>
        <dbReference type="Proteomes" id="UP000824232"/>
    </source>
</evidence>
<comment type="similarity">
    <text evidence="6">Belongs to the methyltransferase superfamily. RNA methyltransferase RsmG family.</text>
</comment>
<evidence type="ECO:0000256" key="3">
    <source>
        <dbReference type="ARBA" id="ARBA00022603"/>
    </source>
</evidence>
<dbReference type="Pfam" id="PF02527">
    <property type="entry name" value="GidB"/>
    <property type="match status" value="1"/>
</dbReference>
<evidence type="ECO:0000256" key="5">
    <source>
        <dbReference type="ARBA" id="ARBA00022691"/>
    </source>
</evidence>
<organism evidence="7 8">
    <name type="scientific">Candidatus Onthousia excrementipullorum</name>
    <dbReference type="NCBI Taxonomy" id="2840884"/>
    <lineage>
        <taxon>Bacteria</taxon>
        <taxon>Bacillati</taxon>
        <taxon>Bacillota</taxon>
        <taxon>Bacilli</taxon>
        <taxon>Candidatus Onthousia</taxon>
    </lineage>
</organism>
<keyword evidence="3 6" id="KW-0489">Methyltransferase</keyword>
<dbReference type="Proteomes" id="UP000824232">
    <property type="component" value="Unassembled WGS sequence"/>
</dbReference>
<sequence>MTKEEFIKEVEKLGLKVTDEELEKLDIIYNTLIETNKTMNLTRITAESDVYLKHFYDSLTLAKVYDLSKAKTLCDIGTGAGFPGLVLKIFYPNLEIALVDSLLKRVNYLNNLIDKLHLTGIKAYHNRAEDLIKEGKKFDIVTARAVANLPKLLLWTMPLVNKNGSFLAMKGNVTEELELSKDILKKHNWYINNKEIFTLPNKEDVRTILEIKNKA</sequence>
<dbReference type="EMBL" id="DVHC01000062">
    <property type="protein sequence ID" value="HIR59700.1"/>
    <property type="molecule type" value="Genomic_DNA"/>
</dbReference>
<evidence type="ECO:0000256" key="1">
    <source>
        <dbReference type="ARBA" id="ARBA00022490"/>
    </source>
</evidence>
<name>A0A9D1DV46_9FIRM</name>
<accession>A0A9D1DV46</accession>
<comment type="subcellular location">
    <subcellularLocation>
        <location evidence="6">Cytoplasm</location>
    </subcellularLocation>
</comment>
<dbReference type="PIRSF" id="PIRSF003078">
    <property type="entry name" value="GidB"/>
    <property type="match status" value="1"/>
</dbReference>
<dbReference type="PANTHER" id="PTHR31760">
    <property type="entry name" value="S-ADENOSYL-L-METHIONINE-DEPENDENT METHYLTRANSFERASES SUPERFAMILY PROTEIN"/>
    <property type="match status" value="1"/>
</dbReference>
<dbReference type="EC" id="2.1.1.-" evidence="6"/>
<feature type="binding site" evidence="6">
    <location>
        <position position="82"/>
    </location>
    <ligand>
        <name>S-adenosyl-L-methionine</name>
        <dbReference type="ChEBI" id="CHEBI:59789"/>
    </ligand>
</feature>
<dbReference type="HAMAP" id="MF_00074">
    <property type="entry name" value="16SrRNA_methyltr_G"/>
    <property type="match status" value="1"/>
</dbReference>
<dbReference type="GO" id="GO:0070043">
    <property type="term" value="F:rRNA (guanine-N7-)-methyltransferase activity"/>
    <property type="evidence" value="ECO:0007669"/>
    <property type="project" value="UniProtKB-UniRule"/>
</dbReference>
<protein>
    <recommendedName>
        <fullName evidence="6">Ribosomal RNA small subunit methyltransferase G</fullName>
        <ecNumber evidence="6">2.1.1.-</ecNumber>
    </recommendedName>
    <alternativeName>
        <fullName evidence="6">16S rRNA 7-methylguanosine methyltransferase</fullName>
        <shortName evidence="6">16S rRNA m7G methyltransferase</shortName>
    </alternativeName>
</protein>
<dbReference type="PANTHER" id="PTHR31760:SF0">
    <property type="entry name" value="S-ADENOSYL-L-METHIONINE-DEPENDENT METHYLTRANSFERASES SUPERFAMILY PROTEIN"/>
    <property type="match status" value="1"/>
</dbReference>
<dbReference type="SUPFAM" id="SSF53335">
    <property type="entry name" value="S-adenosyl-L-methionine-dependent methyltransferases"/>
    <property type="match status" value="1"/>
</dbReference>
<feature type="binding site" evidence="6">
    <location>
        <position position="144"/>
    </location>
    <ligand>
        <name>S-adenosyl-L-methionine</name>
        <dbReference type="ChEBI" id="CHEBI:59789"/>
    </ligand>
</feature>
<evidence type="ECO:0000256" key="4">
    <source>
        <dbReference type="ARBA" id="ARBA00022679"/>
    </source>
</evidence>
<keyword evidence="4 6" id="KW-0808">Transferase</keyword>
<feature type="binding site" evidence="6">
    <location>
        <position position="77"/>
    </location>
    <ligand>
        <name>S-adenosyl-L-methionine</name>
        <dbReference type="ChEBI" id="CHEBI:59789"/>
    </ligand>
</feature>
<evidence type="ECO:0000256" key="2">
    <source>
        <dbReference type="ARBA" id="ARBA00022552"/>
    </source>
</evidence>
<gene>
    <name evidence="6 7" type="primary">rsmG</name>
    <name evidence="7" type="ORF">IAB38_06580</name>
</gene>
<dbReference type="Gene3D" id="3.40.50.150">
    <property type="entry name" value="Vaccinia Virus protein VP39"/>
    <property type="match status" value="1"/>
</dbReference>
<feature type="binding site" evidence="6">
    <location>
        <begin position="128"/>
        <end position="129"/>
    </location>
    <ligand>
        <name>S-adenosyl-L-methionine</name>
        <dbReference type="ChEBI" id="CHEBI:59789"/>
    </ligand>
</feature>
<evidence type="ECO:0000256" key="6">
    <source>
        <dbReference type="HAMAP-Rule" id="MF_00074"/>
    </source>
</evidence>
<comment type="function">
    <text evidence="6">Specifically methylates the N7 position of a guanine in 16S rRNA.</text>
</comment>
<dbReference type="InterPro" id="IPR029063">
    <property type="entry name" value="SAM-dependent_MTases_sf"/>
</dbReference>
<comment type="caution">
    <text evidence="6">Lacks conserved residue(s) required for the propagation of feature annotation.</text>
</comment>
<dbReference type="AlphaFoldDB" id="A0A9D1DV46"/>
<comment type="caution">
    <text evidence="7">The sequence shown here is derived from an EMBL/GenBank/DDBJ whole genome shotgun (WGS) entry which is preliminary data.</text>
</comment>
<keyword evidence="2 6" id="KW-0698">rRNA processing</keyword>